<dbReference type="Pfam" id="PF16656">
    <property type="entry name" value="Pur_ac_phosph_N"/>
    <property type="match status" value="1"/>
</dbReference>
<dbReference type="SUPFAM" id="SSF49363">
    <property type="entry name" value="Purple acid phosphatase, N-terminal domain"/>
    <property type="match status" value="1"/>
</dbReference>
<evidence type="ECO:0000259" key="5">
    <source>
        <dbReference type="Pfam" id="PF14008"/>
    </source>
</evidence>
<dbReference type="Gene3D" id="3.60.21.10">
    <property type="match status" value="1"/>
</dbReference>
<evidence type="ECO:0000256" key="3">
    <source>
        <dbReference type="RuleBase" id="RU361203"/>
    </source>
</evidence>
<dbReference type="CDD" id="cd00839">
    <property type="entry name" value="MPP_PAPs"/>
    <property type="match status" value="1"/>
</dbReference>
<feature type="domain" description="Purple acid phosphatase N-terminal" evidence="6">
    <location>
        <begin position="36"/>
        <end position="125"/>
    </location>
</feature>
<comment type="caution">
    <text evidence="7">The sequence shown here is derived from an EMBL/GenBank/DDBJ whole genome shotgun (WGS) entry which is preliminary data.</text>
</comment>
<protein>
    <recommendedName>
        <fullName evidence="3">Purple acid phosphatase</fullName>
        <ecNumber evidence="3">3.1.3.2</ecNumber>
    </recommendedName>
</protein>
<comment type="catalytic activity">
    <reaction evidence="3">
        <text>a phosphate monoester + H2O = an alcohol + phosphate</text>
        <dbReference type="Rhea" id="RHEA:15017"/>
        <dbReference type="ChEBI" id="CHEBI:15377"/>
        <dbReference type="ChEBI" id="CHEBI:30879"/>
        <dbReference type="ChEBI" id="CHEBI:43474"/>
        <dbReference type="ChEBI" id="CHEBI:67140"/>
        <dbReference type="EC" id="3.1.3.2"/>
    </reaction>
</comment>
<evidence type="ECO:0000259" key="6">
    <source>
        <dbReference type="Pfam" id="PF16656"/>
    </source>
</evidence>
<keyword evidence="3" id="KW-0378">Hydrolase</keyword>
<proteinExistence type="inferred from homology"/>
<dbReference type="InterPro" id="IPR029052">
    <property type="entry name" value="Metallo-depent_PP-like"/>
</dbReference>
<dbReference type="InterPro" id="IPR025733">
    <property type="entry name" value="PAPs_C"/>
</dbReference>
<dbReference type="Proteomes" id="UP001359485">
    <property type="component" value="Unassembled WGS sequence"/>
</dbReference>
<evidence type="ECO:0000256" key="2">
    <source>
        <dbReference type="ARBA" id="ARBA00023180"/>
    </source>
</evidence>
<keyword evidence="2" id="KW-0325">Glycoprotein</keyword>
<reference evidence="7 8" key="1">
    <citation type="submission" date="2023-09" db="EMBL/GenBank/DDBJ databases">
        <title>Genomes of two closely related lineages of the louse Polyplax serrata with different host specificities.</title>
        <authorList>
            <person name="Martinu J."/>
            <person name="Tarabai H."/>
            <person name="Stefka J."/>
            <person name="Hypsa V."/>
        </authorList>
    </citation>
    <scope>NUCLEOTIDE SEQUENCE [LARGE SCALE GENOMIC DNA]</scope>
    <source>
        <strain evidence="7">98ZLc_SE</strain>
    </source>
</reference>
<dbReference type="InterPro" id="IPR004843">
    <property type="entry name" value="Calcineurin-like_PHP"/>
</dbReference>
<comment type="similarity">
    <text evidence="3">Belongs to the metallophosphoesterase superfamily. Purple acid phosphatase family.</text>
</comment>
<evidence type="ECO:0000313" key="7">
    <source>
        <dbReference type="EMBL" id="KAK6633590.1"/>
    </source>
</evidence>
<name>A0ABR1B264_POLSC</name>
<accession>A0ABR1B264</accession>
<organism evidence="7 8">
    <name type="scientific">Polyplax serrata</name>
    <name type="common">Common mouse louse</name>
    <dbReference type="NCBI Taxonomy" id="468196"/>
    <lineage>
        <taxon>Eukaryota</taxon>
        <taxon>Metazoa</taxon>
        <taxon>Ecdysozoa</taxon>
        <taxon>Arthropoda</taxon>
        <taxon>Hexapoda</taxon>
        <taxon>Insecta</taxon>
        <taxon>Pterygota</taxon>
        <taxon>Neoptera</taxon>
        <taxon>Paraneoptera</taxon>
        <taxon>Psocodea</taxon>
        <taxon>Troctomorpha</taxon>
        <taxon>Phthiraptera</taxon>
        <taxon>Anoplura</taxon>
        <taxon>Polyplacidae</taxon>
        <taxon>Polyplax</taxon>
    </lineage>
</organism>
<keyword evidence="8" id="KW-1185">Reference proteome</keyword>
<dbReference type="Pfam" id="PF14008">
    <property type="entry name" value="Metallophos_C"/>
    <property type="match status" value="1"/>
</dbReference>
<evidence type="ECO:0000313" key="8">
    <source>
        <dbReference type="Proteomes" id="UP001359485"/>
    </source>
</evidence>
<sequence length="461" mass="53191">MPFPYLFRLLSVLFAVTSLSVASYTKRNLNDIGAKPVHVHLSYGSTVSDIVVTWVTASSTRKSAVLYGINGLINRAEGKELEFRHSNTRVSYIHTALLPDLEPNTTYEYQCGCEYGWSDVFHFHTPPNGTNWSPSFAIYGDMGYENAQVLPYLIEDVKRGMYDTFFHVGDMAYNFDSNEGRVGDAFMESIQPIAAYTPYMTVVGNHEEYNNFSDYRYRFTMPGDTQGIFYSINIGPVHFVVVSTEVYYFYKYYGTFGIDQQLKWLHKDLQEAAAPENRKLRPWIVTMGHRPMYCSTLAHDEECKSVTDVVRVGFPFKNNGLEKIFYKYGVDIEIWGHEHNYERSWPLFDYKIFNGSNKNPFHNPGGPIHVTTGAAGSKEKFDPFEVQLRNWTAFRSDDYSYTRMKVFNTTHIFFEQISANKSGNPIDNFWVIKDDKSVYPKRPKLKNYLTNDVFTSFNSIL</sequence>
<dbReference type="InterPro" id="IPR008963">
    <property type="entry name" value="Purple_acid_Pase-like_N"/>
</dbReference>
<keyword evidence="1 3" id="KW-0732">Signal</keyword>
<dbReference type="PANTHER" id="PTHR45867">
    <property type="entry name" value="PURPLE ACID PHOSPHATASE"/>
    <property type="match status" value="1"/>
</dbReference>
<feature type="domain" description="Purple acid phosphatase C-terminal" evidence="5">
    <location>
        <begin position="366"/>
        <end position="422"/>
    </location>
</feature>
<gene>
    <name evidence="7" type="ORF">RUM44_004197</name>
</gene>
<dbReference type="PANTHER" id="PTHR45867:SF3">
    <property type="entry name" value="ACID PHOSPHATASE TYPE 7"/>
    <property type="match status" value="1"/>
</dbReference>
<feature type="domain" description="Calcineurin-like phosphoesterase" evidence="4">
    <location>
        <begin position="136"/>
        <end position="341"/>
    </location>
</feature>
<feature type="signal peptide" evidence="3">
    <location>
        <begin position="1"/>
        <end position="22"/>
    </location>
</feature>
<dbReference type="Gene3D" id="2.60.40.380">
    <property type="entry name" value="Purple acid phosphatase-like, N-terminal"/>
    <property type="match status" value="1"/>
</dbReference>
<dbReference type="SUPFAM" id="SSF56300">
    <property type="entry name" value="Metallo-dependent phosphatases"/>
    <property type="match status" value="1"/>
</dbReference>
<evidence type="ECO:0000256" key="1">
    <source>
        <dbReference type="ARBA" id="ARBA00022729"/>
    </source>
</evidence>
<dbReference type="Pfam" id="PF00149">
    <property type="entry name" value="Metallophos"/>
    <property type="match status" value="1"/>
</dbReference>
<dbReference type="EC" id="3.1.3.2" evidence="3"/>
<dbReference type="InterPro" id="IPR015914">
    <property type="entry name" value="PAPs_N"/>
</dbReference>
<dbReference type="EMBL" id="JAWJWF010000004">
    <property type="protein sequence ID" value="KAK6633590.1"/>
    <property type="molecule type" value="Genomic_DNA"/>
</dbReference>
<evidence type="ECO:0000259" key="4">
    <source>
        <dbReference type="Pfam" id="PF00149"/>
    </source>
</evidence>
<dbReference type="InterPro" id="IPR041792">
    <property type="entry name" value="MPP_PAP"/>
</dbReference>
<feature type="chain" id="PRO_5044982734" description="Purple acid phosphatase" evidence="3">
    <location>
        <begin position="23"/>
        <end position="461"/>
    </location>
</feature>